<comment type="similarity">
    <text evidence="1 7">Belongs to the cytochrome P450 family.</text>
</comment>
<dbReference type="GO" id="GO:0006707">
    <property type="term" value="P:cholesterol catabolic process"/>
    <property type="evidence" value="ECO:0007669"/>
    <property type="project" value="TreeGrafter"/>
</dbReference>
<evidence type="ECO:0000256" key="2">
    <source>
        <dbReference type="ARBA" id="ARBA00022617"/>
    </source>
</evidence>
<proteinExistence type="inferred from homology"/>
<keyword evidence="4 7" id="KW-0560">Oxidoreductase</keyword>
<dbReference type="Proteomes" id="UP000238220">
    <property type="component" value="Unassembled WGS sequence"/>
</dbReference>
<evidence type="ECO:0000313" key="9">
    <source>
        <dbReference type="Proteomes" id="UP000238220"/>
    </source>
</evidence>
<dbReference type="Pfam" id="PF00067">
    <property type="entry name" value="p450"/>
    <property type="match status" value="1"/>
</dbReference>
<dbReference type="FunFam" id="1.10.630.10:FF:000018">
    <property type="entry name" value="Cytochrome P450 monooxygenase"/>
    <property type="match status" value="1"/>
</dbReference>
<dbReference type="GO" id="GO:0020037">
    <property type="term" value="F:heme binding"/>
    <property type="evidence" value="ECO:0007669"/>
    <property type="project" value="InterPro"/>
</dbReference>
<dbReference type="PROSITE" id="PS00086">
    <property type="entry name" value="CYTOCHROME_P450"/>
    <property type="match status" value="1"/>
</dbReference>
<dbReference type="GO" id="GO:0036199">
    <property type="term" value="F:cholest-4-en-3-one 26-monooxygenase activity"/>
    <property type="evidence" value="ECO:0007669"/>
    <property type="project" value="TreeGrafter"/>
</dbReference>
<dbReference type="RefSeq" id="WP_104229582.1">
    <property type="nucleotide sequence ID" value="NZ_PSNW01000003.1"/>
</dbReference>
<reference evidence="8 9" key="1">
    <citation type="submission" date="2018-02" db="EMBL/GenBank/DDBJ databases">
        <title>Genome sequencing of Solimonas sp. HR-BB.</title>
        <authorList>
            <person name="Lee Y."/>
            <person name="Jeon C.O."/>
        </authorList>
    </citation>
    <scope>NUCLEOTIDE SEQUENCE [LARGE SCALE GENOMIC DNA]</scope>
    <source>
        <strain evidence="8 9">HR-BB</strain>
    </source>
</reference>
<comment type="caution">
    <text evidence="8">The sequence shown here is derived from an EMBL/GenBank/DDBJ whole genome shotgun (WGS) entry which is preliminary data.</text>
</comment>
<evidence type="ECO:0000256" key="1">
    <source>
        <dbReference type="ARBA" id="ARBA00010617"/>
    </source>
</evidence>
<dbReference type="EMBL" id="PSNW01000003">
    <property type="protein sequence ID" value="PPE74424.1"/>
    <property type="molecule type" value="Genomic_DNA"/>
</dbReference>
<dbReference type="GO" id="GO:0008395">
    <property type="term" value="F:steroid hydroxylase activity"/>
    <property type="evidence" value="ECO:0007669"/>
    <property type="project" value="TreeGrafter"/>
</dbReference>
<evidence type="ECO:0000256" key="7">
    <source>
        <dbReference type="RuleBase" id="RU000461"/>
    </source>
</evidence>
<dbReference type="PANTHER" id="PTHR46696">
    <property type="entry name" value="P450, PUTATIVE (EUROFUNG)-RELATED"/>
    <property type="match status" value="1"/>
</dbReference>
<dbReference type="InterPro" id="IPR001128">
    <property type="entry name" value="Cyt_P450"/>
</dbReference>
<evidence type="ECO:0000256" key="3">
    <source>
        <dbReference type="ARBA" id="ARBA00022723"/>
    </source>
</evidence>
<dbReference type="GO" id="GO:0005506">
    <property type="term" value="F:iron ion binding"/>
    <property type="evidence" value="ECO:0007669"/>
    <property type="project" value="InterPro"/>
</dbReference>
<dbReference type="InterPro" id="IPR036396">
    <property type="entry name" value="Cyt_P450_sf"/>
</dbReference>
<evidence type="ECO:0000256" key="5">
    <source>
        <dbReference type="ARBA" id="ARBA00023004"/>
    </source>
</evidence>
<dbReference type="SUPFAM" id="SSF48264">
    <property type="entry name" value="Cytochrome P450"/>
    <property type="match status" value="1"/>
</dbReference>
<gene>
    <name evidence="8" type="ORF">C3942_06560</name>
</gene>
<dbReference type="AlphaFoldDB" id="A0A2S5THG2"/>
<keyword evidence="5 7" id="KW-0408">Iron</keyword>
<dbReference type="PANTHER" id="PTHR46696:SF4">
    <property type="entry name" value="BIOTIN BIOSYNTHESIS CYTOCHROME P450"/>
    <property type="match status" value="1"/>
</dbReference>
<dbReference type="InterPro" id="IPR002397">
    <property type="entry name" value="Cyt_P450_B"/>
</dbReference>
<dbReference type="PRINTS" id="PR00359">
    <property type="entry name" value="BP450"/>
</dbReference>
<dbReference type="OrthoDB" id="7052847at2"/>
<accession>A0A2S5THG2</accession>
<keyword evidence="9" id="KW-1185">Reference proteome</keyword>
<keyword evidence="6 7" id="KW-0503">Monooxygenase</keyword>
<keyword evidence="2 7" id="KW-0349">Heme</keyword>
<dbReference type="PRINTS" id="PR00385">
    <property type="entry name" value="P450"/>
</dbReference>
<evidence type="ECO:0000313" key="8">
    <source>
        <dbReference type="EMBL" id="PPE74424.1"/>
    </source>
</evidence>
<evidence type="ECO:0000256" key="6">
    <source>
        <dbReference type="ARBA" id="ARBA00023033"/>
    </source>
</evidence>
<evidence type="ECO:0000256" key="4">
    <source>
        <dbReference type="ARBA" id="ARBA00023002"/>
    </source>
</evidence>
<sequence>MEQAQAVSPTAGKCPFTGSGAAALKDASLKDVLAQPNAFYQALRSESPVHFDAKLNMWLVSRYDDIVTVLRDPQTYSDKHGYAAMYANGFFEEFKQILERDGGGFFADAIKDDPPGHTRVRRLLEKAFTAHRVATLEPGITAIIVELIGKLAEKGANGQVVDGVRDFAVPLTIRVICEQLGIAEFNAAKIQQWSGAVTAQISKMQDRDQMRENAALICELQNFIIGEMKARQEQPREDMISDIVHARLDDGSVLEFGEAVSLIRALVIAGNDTTATAIGNLLFVLATRPEVAKTLQESVDDDRLLNRFVEELLRIEPPVRGLAKMTTKEVELGGVKLPAHAHLLVLYASGNDDESQFACPRDFDINRANIARHVAFGVGVHRCVGASLSRMEIKVAAREISRRMADIRLAIPASEIGYLPTVATRSIERLPITFRRR</sequence>
<name>A0A2S5THG2_9GAMM</name>
<protein>
    <submittedName>
        <fullName evidence="8">Cytochrome P450</fullName>
    </submittedName>
</protein>
<dbReference type="Gene3D" id="1.10.630.10">
    <property type="entry name" value="Cytochrome P450"/>
    <property type="match status" value="1"/>
</dbReference>
<keyword evidence="3 7" id="KW-0479">Metal-binding</keyword>
<dbReference type="InterPro" id="IPR017972">
    <property type="entry name" value="Cyt_P450_CS"/>
</dbReference>
<organism evidence="8 9">
    <name type="scientific">Solimonas fluminis</name>
    <dbReference type="NCBI Taxonomy" id="2086571"/>
    <lineage>
        <taxon>Bacteria</taxon>
        <taxon>Pseudomonadati</taxon>
        <taxon>Pseudomonadota</taxon>
        <taxon>Gammaproteobacteria</taxon>
        <taxon>Nevskiales</taxon>
        <taxon>Nevskiaceae</taxon>
        <taxon>Solimonas</taxon>
    </lineage>
</organism>